<accession>A0A078LZK2</accession>
<dbReference type="AlphaFoldDB" id="A0A078LZK2"/>
<name>A0A078LZK2_9PSED</name>
<dbReference type="STRING" id="1499686.BN1079_03141"/>
<dbReference type="RefSeq" id="WP_037025959.1">
    <property type="nucleotide sequence ID" value="NZ_CCSF01000001.1"/>
</dbReference>
<dbReference type="InterPro" id="IPR007418">
    <property type="entry name" value="DUF474"/>
</dbReference>
<keyword evidence="3" id="KW-1185">Reference proteome</keyword>
<evidence type="ECO:0000313" key="2">
    <source>
        <dbReference type="EMBL" id="CDZ95797.1"/>
    </source>
</evidence>
<evidence type="ECO:0000313" key="3">
    <source>
        <dbReference type="Proteomes" id="UP000053902"/>
    </source>
</evidence>
<dbReference type="EMBL" id="CCSF01000001">
    <property type="protein sequence ID" value="CDZ95797.1"/>
    <property type="molecule type" value="Genomic_DNA"/>
</dbReference>
<feature type="transmembrane region" description="Helical" evidence="1">
    <location>
        <begin position="51"/>
        <end position="71"/>
    </location>
</feature>
<dbReference type="OrthoDB" id="5955722at2"/>
<keyword evidence="1" id="KW-0472">Membrane</keyword>
<protein>
    <submittedName>
        <fullName evidence="2">Membrane protein</fullName>
    </submittedName>
</protein>
<feature type="transmembrane region" description="Helical" evidence="1">
    <location>
        <begin position="91"/>
        <end position="110"/>
    </location>
</feature>
<dbReference type="Proteomes" id="UP000053902">
    <property type="component" value="Unassembled WGS sequence"/>
</dbReference>
<organism evidence="2 3">
    <name type="scientific">Pseudomonas saudiphocaensis</name>
    <dbReference type="NCBI Taxonomy" id="1499686"/>
    <lineage>
        <taxon>Bacteria</taxon>
        <taxon>Pseudomonadati</taxon>
        <taxon>Pseudomonadota</taxon>
        <taxon>Gammaproteobacteria</taxon>
        <taxon>Pseudomonadales</taxon>
        <taxon>Pseudomonadaceae</taxon>
        <taxon>Pseudomonas</taxon>
    </lineage>
</organism>
<proteinExistence type="predicted"/>
<dbReference type="PIRSF" id="PIRSF015875">
    <property type="entry name" value="UCP015875"/>
    <property type="match status" value="1"/>
</dbReference>
<gene>
    <name evidence="2" type="ORF">BN1079_03141</name>
</gene>
<feature type="transmembrane region" description="Helical" evidence="1">
    <location>
        <begin position="122"/>
        <end position="144"/>
    </location>
</feature>
<keyword evidence="1" id="KW-1133">Transmembrane helix</keyword>
<sequence length="146" mass="16391">MSYSLLHVTHLLGAIFFIGALFIEVAVLARVRQQIEPELMQRVDKAVGARLRVVLHWVVLFVYGAGIGLAWHHRHLLADPFASSFGTLLTLKILLAIGVFFTFGAVAMLLRSGRMTPGRYRAIHWAIFLQMVGIVVLAKAMFYLSW</sequence>
<dbReference type="eggNOG" id="COG3399">
    <property type="taxonomic scope" value="Bacteria"/>
</dbReference>
<keyword evidence="1" id="KW-0812">Transmembrane</keyword>
<reference evidence="2 3" key="1">
    <citation type="submission" date="2014-07" db="EMBL/GenBank/DDBJ databases">
        <authorList>
            <person name="Urmite Genomes Urmite Genomes"/>
        </authorList>
    </citation>
    <scope>NUCLEOTIDE SEQUENCE [LARGE SCALE GENOMIC DNA]</scope>
    <source>
        <strain evidence="2 3">20_BN</strain>
    </source>
</reference>
<evidence type="ECO:0000256" key="1">
    <source>
        <dbReference type="SAM" id="Phobius"/>
    </source>
</evidence>
<feature type="transmembrane region" description="Helical" evidence="1">
    <location>
        <begin position="12"/>
        <end position="31"/>
    </location>
</feature>
<dbReference type="HOGENOM" id="CLU_120951_0_0_6"/>